<feature type="region of interest" description="Disordered" evidence="1">
    <location>
        <begin position="20"/>
        <end position="60"/>
    </location>
</feature>
<organism evidence="3 4">
    <name type="scientific">Nocardiopsis algeriensis</name>
    <dbReference type="NCBI Taxonomy" id="1478215"/>
    <lineage>
        <taxon>Bacteria</taxon>
        <taxon>Bacillati</taxon>
        <taxon>Actinomycetota</taxon>
        <taxon>Actinomycetes</taxon>
        <taxon>Streptosporangiales</taxon>
        <taxon>Nocardiopsidaceae</taxon>
        <taxon>Nocardiopsis</taxon>
    </lineage>
</organism>
<proteinExistence type="predicted"/>
<comment type="caution">
    <text evidence="3">The sequence shown here is derived from an EMBL/GenBank/DDBJ whole genome shotgun (WGS) entry which is preliminary data.</text>
</comment>
<evidence type="ECO:0000313" key="4">
    <source>
        <dbReference type="Proteomes" id="UP000536604"/>
    </source>
</evidence>
<accession>A0A841IXM0</accession>
<feature type="signal peptide" evidence="2">
    <location>
        <begin position="1"/>
        <end position="21"/>
    </location>
</feature>
<keyword evidence="2" id="KW-0732">Signal</keyword>
<dbReference type="RefSeq" id="WP_184292428.1">
    <property type="nucleotide sequence ID" value="NZ_JACHJO010000008.1"/>
</dbReference>
<gene>
    <name evidence="3" type="ORF">FHS13_002939</name>
</gene>
<feature type="chain" id="PRO_5032996987" description="Lipoprotein" evidence="2">
    <location>
        <begin position="22"/>
        <end position="171"/>
    </location>
</feature>
<evidence type="ECO:0000313" key="3">
    <source>
        <dbReference type="EMBL" id="MBB6120978.1"/>
    </source>
</evidence>
<evidence type="ECO:0000256" key="2">
    <source>
        <dbReference type="SAM" id="SignalP"/>
    </source>
</evidence>
<sequence length="171" mass="18933">MRHGILIGLCTSALLAATACGEEEQAPSPSETRDVQPEAEESGAPTAEESPQDTGGAYVLNRYGDEEGFDDRRPREYVSGEFTTFTDMEWDEWSGERARGEGEVLGSWCLDQGCQDDPYDVEVELTDPVEVDGTPYFSQYTITEYDDDMPEEMRQALEDADGGRLDVPVGR</sequence>
<dbReference type="EMBL" id="JACHJO010000008">
    <property type="protein sequence ID" value="MBB6120978.1"/>
    <property type="molecule type" value="Genomic_DNA"/>
</dbReference>
<dbReference type="PROSITE" id="PS51257">
    <property type="entry name" value="PROKAR_LIPOPROTEIN"/>
    <property type="match status" value="1"/>
</dbReference>
<keyword evidence="4" id="KW-1185">Reference proteome</keyword>
<evidence type="ECO:0008006" key="5">
    <source>
        <dbReference type="Google" id="ProtNLM"/>
    </source>
</evidence>
<evidence type="ECO:0000256" key="1">
    <source>
        <dbReference type="SAM" id="MobiDB-lite"/>
    </source>
</evidence>
<dbReference type="AlphaFoldDB" id="A0A841IXM0"/>
<dbReference type="Proteomes" id="UP000536604">
    <property type="component" value="Unassembled WGS sequence"/>
</dbReference>
<name>A0A841IXM0_9ACTN</name>
<reference evidence="3 4" key="1">
    <citation type="submission" date="2020-08" db="EMBL/GenBank/DDBJ databases">
        <title>Genomic Encyclopedia of Type Strains, Phase III (KMG-III): the genomes of soil and plant-associated and newly described type strains.</title>
        <authorList>
            <person name="Whitman W."/>
        </authorList>
    </citation>
    <scope>NUCLEOTIDE SEQUENCE [LARGE SCALE GENOMIC DNA]</scope>
    <source>
        <strain evidence="3 4">CECT 8712</strain>
    </source>
</reference>
<protein>
    <recommendedName>
        <fullName evidence="5">Lipoprotein</fullName>
    </recommendedName>
</protein>